<dbReference type="EMBL" id="MU394451">
    <property type="protein sequence ID" value="KAI6080359.1"/>
    <property type="molecule type" value="Genomic_DNA"/>
</dbReference>
<evidence type="ECO:0000313" key="2">
    <source>
        <dbReference type="Proteomes" id="UP001497680"/>
    </source>
</evidence>
<name>A0ACC0CIX1_9PEZI</name>
<dbReference type="Proteomes" id="UP001497680">
    <property type="component" value="Unassembled WGS sequence"/>
</dbReference>
<reference evidence="1 2" key="1">
    <citation type="journal article" date="2022" name="New Phytol.">
        <title>Ecological generalism drives hyperdiversity of secondary metabolite gene clusters in xylarialean endophytes.</title>
        <authorList>
            <person name="Franco M.E.E."/>
            <person name="Wisecaver J.H."/>
            <person name="Arnold A.E."/>
            <person name="Ju Y.M."/>
            <person name="Slot J.C."/>
            <person name="Ahrendt S."/>
            <person name="Moore L.P."/>
            <person name="Eastman K.E."/>
            <person name="Scott K."/>
            <person name="Konkel Z."/>
            <person name="Mondo S.J."/>
            <person name="Kuo A."/>
            <person name="Hayes R.D."/>
            <person name="Haridas S."/>
            <person name="Andreopoulos B."/>
            <person name="Riley R."/>
            <person name="LaButti K."/>
            <person name="Pangilinan J."/>
            <person name="Lipzen A."/>
            <person name="Amirebrahimi M."/>
            <person name="Yan J."/>
            <person name="Adam C."/>
            <person name="Keymanesh K."/>
            <person name="Ng V."/>
            <person name="Louie K."/>
            <person name="Northen T."/>
            <person name="Drula E."/>
            <person name="Henrissat B."/>
            <person name="Hsieh H.M."/>
            <person name="Youens-Clark K."/>
            <person name="Lutzoni F."/>
            <person name="Miadlikowska J."/>
            <person name="Eastwood D.C."/>
            <person name="Hamelin R.C."/>
            <person name="Grigoriev I.V."/>
            <person name="U'Ren J.M."/>
        </authorList>
    </citation>
    <scope>NUCLEOTIDE SEQUENCE [LARGE SCALE GENOMIC DNA]</scope>
    <source>
        <strain evidence="1 2">ER1909</strain>
    </source>
</reference>
<comment type="caution">
    <text evidence="1">The sequence shown here is derived from an EMBL/GenBank/DDBJ whole genome shotgun (WGS) entry which is preliminary data.</text>
</comment>
<sequence length="493" mass="57253">MGPAQFLVAFLYGLLEFIYGAFMIIHDKAVGIYHKETSTRMRLFEEQQARGELQLKFQTICALFDDQSTKLNDCERLNEKLKHTVKSLEEPKKLLEAQLYRLQTSLTRREGHDGVQETTINNLKTTNKSFKGRVERRDRKIEELREASVKLKEQNDLLKIGNEQKRLAIVELQPIQTLHFADDAKRDYVELCDKVLEWVEELCMPISNSDVLRTQSIQHARENQGAVNEFATRVSSITDVHRASQFEDVDEEIIAAVIMRYLWESIFSTTLCNSMPDAVDVLKKIEDSITNHIHPKPRNIEINGWRARAYHGLISHPDMQQRRIQTVQRLSSQLARWLGFAKCDMTEDQFASSISKAIVEPAMTLHEQFLTQFSHYRLKMDPRFRTDERFSGEMTDLEGIDLYDIADNNRHLILDRLDPKPQVGDIREKLHVVFSLLPALVLTRIDIKGHESEQFITKERLLVAWNPDEKKVAQPRTWIYDILSTIGNTQHQA</sequence>
<gene>
    <name evidence="1" type="ORF">F4821DRAFT_276213</name>
</gene>
<evidence type="ECO:0000313" key="1">
    <source>
        <dbReference type="EMBL" id="KAI6080359.1"/>
    </source>
</evidence>
<accession>A0ACC0CIX1</accession>
<organism evidence="1 2">
    <name type="scientific">Hypoxylon rubiginosum</name>
    <dbReference type="NCBI Taxonomy" id="110542"/>
    <lineage>
        <taxon>Eukaryota</taxon>
        <taxon>Fungi</taxon>
        <taxon>Dikarya</taxon>
        <taxon>Ascomycota</taxon>
        <taxon>Pezizomycotina</taxon>
        <taxon>Sordariomycetes</taxon>
        <taxon>Xylariomycetidae</taxon>
        <taxon>Xylariales</taxon>
        <taxon>Hypoxylaceae</taxon>
        <taxon>Hypoxylon</taxon>
    </lineage>
</organism>
<keyword evidence="2" id="KW-1185">Reference proteome</keyword>
<proteinExistence type="predicted"/>
<protein>
    <submittedName>
        <fullName evidence="1">Uncharacterized protein</fullName>
    </submittedName>
</protein>